<dbReference type="Proteomes" id="UP000190675">
    <property type="component" value="Chromosome I"/>
</dbReference>
<sequence>MSIDTNTSTCDLMFMSDIRAHYGRTGRPASRSFIYEAEARGDIPPSAKFGHQRVWSRKAVQAKDAARFGAAITGHKAAAA</sequence>
<gene>
    <name evidence="1" type="ORF">SAMN05444169_3841</name>
</gene>
<evidence type="ECO:0000313" key="1">
    <source>
        <dbReference type="EMBL" id="SHG72662.1"/>
    </source>
</evidence>
<proteinExistence type="predicted"/>
<protein>
    <recommendedName>
        <fullName evidence="3">Transcriptional regulator, AlpA family</fullName>
    </recommendedName>
</protein>
<dbReference type="AlphaFoldDB" id="A0A1M5M5X2"/>
<name>A0A1M5M5X2_9BRAD</name>
<organism evidence="1 2">
    <name type="scientific">Bradyrhizobium erythrophlei</name>
    <dbReference type="NCBI Taxonomy" id="1437360"/>
    <lineage>
        <taxon>Bacteria</taxon>
        <taxon>Pseudomonadati</taxon>
        <taxon>Pseudomonadota</taxon>
        <taxon>Alphaproteobacteria</taxon>
        <taxon>Hyphomicrobiales</taxon>
        <taxon>Nitrobacteraceae</taxon>
        <taxon>Bradyrhizobium</taxon>
    </lineage>
</organism>
<reference evidence="1 2" key="1">
    <citation type="submission" date="2016-11" db="EMBL/GenBank/DDBJ databases">
        <authorList>
            <person name="Jaros S."/>
            <person name="Januszkiewicz K."/>
            <person name="Wedrychowicz H."/>
        </authorList>
    </citation>
    <scope>NUCLEOTIDE SEQUENCE [LARGE SCALE GENOMIC DNA]</scope>
    <source>
        <strain evidence="1 2">GAS242</strain>
    </source>
</reference>
<evidence type="ECO:0000313" key="2">
    <source>
        <dbReference type="Proteomes" id="UP000190675"/>
    </source>
</evidence>
<dbReference type="EMBL" id="LT670818">
    <property type="protein sequence ID" value="SHG72662.1"/>
    <property type="molecule type" value="Genomic_DNA"/>
</dbReference>
<evidence type="ECO:0008006" key="3">
    <source>
        <dbReference type="Google" id="ProtNLM"/>
    </source>
</evidence>
<accession>A0A1M5M5X2</accession>